<dbReference type="GO" id="GO:0016780">
    <property type="term" value="F:phosphotransferase activity, for other substituted phosphate groups"/>
    <property type="evidence" value="ECO:0007669"/>
    <property type="project" value="InterPro"/>
</dbReference>
<evidence type="ECO:0000256" key="1">
    <source>
        <dbReference type="SAM" id="Phobius"/>
    </source>
</evidence>
<gene>
    <name evidence="2" type="ORF">EUV02_05745</name>
</gene>
<dbReference type="EMBL" id="SIHO01000001">
    <property type="protein sequence ID" value="TFU06483.1"/>
    <property type="molecule type" value="Genomic_DNA"/>
</dbReference>
<proteinExistence type="predicted"/>
<dbReference type="AlphaFoldDB" id="A0A4Y9ETH7"/>
<accession>A0A4Y9ETH7</accession>
<reference evidence="2 3" key="1">
    <citation type="submission" date="2019-02" db="EMBL/GenBank/DDBJ databases">
        <title>Polymorphobacter sp. isolated from the lake at the Tibet of China.</title>
        <authorList>
            <person name="Li A."/>
        </authorList>
    </citation>
    <scope>NUCLEOTIDE SEQUENCE [LARGE SCALE GENOMIC DNA]</scope>
    <source>
        <strain evidence="2 3">DJ1R-1</strain>
    </source>
</reference>
<evidence type="ECO:0000313" key="2">
    <source>
        <dbReference type="EMBL" id="TFU06483.1"/>
    </source>
</evidence>
<comment type="caution">
    <text evidence="2">The sequence shown here is derived from an EMBL/GenBank/DDBJ whole genome shotgun (WGS) entry which is preliminary data.</text>
</comment>
<feature type="transmembrane region" description="Helical" evidence="1">
    <location>
        <begin position="238"/>
        <end position="266"/>
    </location>
</feature>
<dbReference type="OrthoDB" id="8477220at2"/>
<keyword evidence="3" id="KW-1185">Reference proteome</keyword>
<dbReference type="Proteomes" id="UP000297737">
    <property type="component" value="Unassembled WGS sequence"/>
</dbReference>
<keyword evidence="1" id="KW-0472">Membrane</keyword>
<dbReference type="GO" id="GO:0008654">
    <property type="term" value="P:phospholipid biosynthetic process"/>
    <property type="evidence" value="ECO:0007669"/>
    <property type="project" value="InterPro"/>
</dbReference>
<dbReference type="Pfam" id="PF01066">
    <property type="entry name" value="CDP-OH_P_transf"/>
    <property type="match status" value="1"/>
</dbReference>
<sequence length="437" mass="47451">MALVAVVISEANGETPALVVGGISTVARQCREAHIAKAARVYVLTDGPTTGLENENVTLIDSPARLASEIAADDTVLVFAAGLIADERIVAAVRAAPVPAVASWPAMEPPRGIERIDSTRLSAGVAVYRGATVREVAAGLGDWDLASTLLRTTLADPAVTIIDIAALDTYAPARRRHVPFIWAVPNDITSARHATDIVVESAQKGCLDWPARLIHPPIEDALVRLLAPTPVTPNMVTAFAFGLGIAAGVAFLFGWLWTGLIMVLIVGPLDGVDGKLARTTLNYSRFGDLEHVLDKICEYGWFLCIGSYLSRFYDDAWPWGVAALLVLFALAESLQGEFFRRFTGKQLDDSGSFERRFRLIAGRRNTFFWTLLPFGVAGAWGAGFITMSIYSALTFFVMQARMFLRLQQFGSAQSALIEANFARTAYNFLPAWLRSSR</sequence>
<protein>
    <recommendedName>
        <fullName evidence="4">CDP-L-myo-inositol myo-inositolphosphotransferase</fullName>
    </recommendedName>
</protein>
<keyword evidence="1" id="KW-0812">Transmembrane</keyword>
<dbReference type="InterPro" id="IPR000462">
    <property type="entry name" value="CDP-OH_P_trans"/>
</dbReference>
<dbReference type="InterPro" id="IPR043130">
    <property type="entry name" value="CDP-OH_PTrfase_TM_dom"/>
</dbReference>
<name>A0A4Y9ETH7_9SPHN</name>
<keyword evidence="1" id="KW-1133">Transmembrane helix</keyword>
<dbReference type="Gene3D" id="1.20.120.1760">
    <property type="match status" value="1"/>
</dbReference>
<feature type="transmembrane region" description="Helical" evidence="1">
    <location>
        <begin position="366"/>
        <end position="393"/>
    </location>
</feature>
<feature type="transmembrane region" description="Helical" evidence="1">
    <location>
        <begin position="316"/>
        <end position="334"/>
    </location>
</feature>
<evidence type="ECO:0008006" key="4">
    <source>
        <dbReference type="Google" id="ProtNLM"/>
    </source>
</evidence>
<dbReference type="GO" id="GO:0016020">
    <property type="term" value="C:membrane"/>
    <property type="evidence" value="ECO:0007669"/>
    <property type="project" value="InterPro"/>
</dbReference>
<evidence type="ECO:0000313" key="3">
    <source>
        <dbReference type="Proteomes" id="UP000297737"/>
    </source>
</evidence>
<dbReference type="RefSeq" id="WP_135245207.1">
    <property type="nucleotide sequence ID" value="NZ_SIHO01000001.1"/>
</dbReference>
<organism evidence="2 3">
    <name type="scientific">Glacieibacterium arshaanense</name>
    <dbReference type="NCBI Taxonomy" id="2511025"/>
    <lineage>
        <taxon>Bacteria</taxon>
        <taxon>Pseudomonadati</taxon>
        <taxon>Pseudomonadota</taxon>
        <taxon>Alphaproteobacteria</taxon>
        <taxon>Sphingomonadales</taxon>
        <taxon>Sphingosinicellaceae</taxon>
        <taxon>Glacieibacterium</taxon>
    </lineage>
</organism>